<feature type="domain" description="Type III secretion system flagellar brake protein YcgR PilZN" evidence="5">
    <location>
        <begin position="3"/>
        <end position="89"/>
    </location>
</feature>
<dbReference type="Proteomes" id="UP000031972">
    <property type="component" value="Unassembled WGS sequence"/>
</dbReference>
<keyword evidence="1" id="KW-0973">c-di-GMP</keyword>
<evidence type="ECO:0000256" key="1">
    <source>
        <dbReference type="ARBA" id="ARBA00022636"/>
    </source>
</evidence>
<dbReference type="Gene3D" id="2.40.10.220">
    <property type="entry name" value="predicted glycosyltransferase like domains"/>
    <property type="match status" value="1"/>
</dbReference>
<dbReference type="OrthoDB" id="1951449at2"/>
<dbReference type="EMBL" id="JXRR01000014">
    <property type="protein sequence ID" value="KIL48085.1"/>
    <property type="molecule type" value="Genomic_DNA"/>
</dbReference>
<evidence type="ECO:0000256" key="2">
    <source>
        <dbReference type="ARBA" id="ARBA00022741"/>
    </source>
</evidence>
<dbReference type="InterPro" id="IPR009875">
    <property type="entry name" value="PilZ_domain"/>
</dbReference>
<evidence type="ECO:0000256" key="3">
    <source>
        <dbReference type="ARBA" id="ARBA00023143"/>
    </source>
</evidence>
<comment type="caution">
    <text evidence="6">The sequence shown here is derived from an EMBL/GenBank/DDBJ whole genome shotgun (WGS) entry which is preliminary data.</text>
</comment>
<accession>A0A0C2RCT7</accession>
<keyword evidence="3" id="KW-0975">Bacterial flagellum</keyword>
<dbReference type="Pfam" id="PF07238">
    <property type="entry name" value="PilZ"/>
    <property type="match status" value="1"/>
</dbReference>
<dbReference type="AlphaFoldDB" id="A0A0C2RCT7"/>
<evidence type="ECO:0000313" key="6">
    <source>
        <dbReference type="EMBL" id="KIL48085.1"/>
    </source>
</evidence>
<sequence>MLNIGMTLTLEPVNNQANEKFKSRIVEMSDKLIYIDYPINIANDKTTFLVNGTRLNVAFTQSDRESYSFQTEVKGREKGVIPMVALSFPEAENIFKIQRRKYVRVEAALDVAVKKDGQTFHFVSDDLSAGGVSFILNKSAEFQNGEEMDLFIVLPMKSGENQYVKLKGKFVRTKNRNGAQIASVHFIEPTDIQQQQIMRYSFERQLSMKQKERVL</sequence>
<proteinExistence type="predicted"/>
<dbReference type="SUPFAM" id="SSF141371">
    <property type="entry name" value="PilZ domain-like"/>
    <property type="match status" value="1"/>
</dbReference>
<evidence type="ECO:0000259" key="4">
    <source>
        <dbReference type="Pfam" id="PF07238"/>
    </source>
</evidence>
<dbReference type="PATRIC" id="fig|220754.4.peg.2268"/>
<evidence type="ECO:0000259" key="5">
    <source>
        <dbReference type="Pfam" id="PF12945"/>
    </source>
</evidence>
<dbReference type="RefSeq" id="WP_041058048.1">
    <property type="nucleotide sequence ID" value="NZ_JXRR01000014.1"/>
</dbReference>
<dbReference type="Gene3D" id="2.30.110.10">
    <property type="entry name" value="Electron Transport, Fmn-binding Protein, Chain A"/>
    <property type="match status" value="1"/>
</dbReference>
<organism evidence="6 7">
    <name type="scientific">Jeotgalibacillus campisalis</name>
    <dbReference type="NCBI Taxonomy" id="220754"/>
    <lineage>
        <taxon>Bacteria</taxon>
        <taxon>Bacillati</taxon>
        <taxon>Bacillota</taxon>
        <taxon>Bacilli</taxon>
        <taxon>Bacillales</taxon>
        <taxon>Caryophanaceae</taxon>
        <taxon>Jeotgalibacillus</taxon>
    </lineage>
</organism>
<keyword evidence="2" id="KW-0547">Nucleotide-binding</keyword>
<evidence type="ECO:0008006" key="8">
    <source>
        <dbReference type="Google" id="ProtNLM"/>
    </source>
</evidence>
<dbReference type="GO" id="GO:0035438">
    <property type="term" value="F:cyclic-di-GMP binding"/>
    <property type="evidence" value="ECO:0007669"/>
    <property type="project" value="InterPro"/>
</dbReference>
<dbReference type="Pfam" id="PF12945">
    <property type="entry name" value="PilZNR"/>
    <property type="match status" value="1"/>
</dbReference>
<name>A0A0C2RCT7_9BACL</name>
<dbReference type="InterPro" id="IPR009926">
    <property type="entry name" value="T3SS_YcgR_PilZN"/>
</dbReference>
<dbReference type="InterPro" id="IPR012349">
    <property type="entry name" value="Split_barrel_FMN-bd"/>
</dbReference>
<reference evidence="6 7" key="1">
    <citation type="submission" date="2015-01" db="EMBL/GenBank/DDBJ databases">
        <title>Jeotgalibacillus campisalis genome sequencing.</title>
        <authorList>
            <person name="Goh K.M."/>
            <person name="Chan K.-G."/>
            <person name="Yaakop A.S."/>
            <person name="Ee R."/>
            <person name="Gan H.M."/>
            <person name="Chan C.S."/>
        </authorList>
    </citation>
    <scope>NUCLEOTIDE SEQUENCE [LARGE SCALE GENOMIC DNA]</scope>
    <source>
        <strain evidence="6 7">SF-57</strain>
    </source>
</reference>
<evidence type="ECO:0000313" key="7">
    <source>
        <dbReference type="Proteomes" id="UP000031972"/>
    </source>
</evidence>
<protein>
    <recommendedName>
        <fullName evidence="8">Glycosyltransferase</fullName>
    </recommendedName>
</protein>
<keyword evidence="7" id="KW-1185">Reference proteome</keyword>
<gene>
    <name evidence="6" type="ORF">KR50_22520</name>
</gene>
<feature type="domain" description="PilZ" evidence="4">
    <location>
        <begin position="98"/>
        <end position="202"/>
    </location>
</feature>